<gene>
    <name evidence="1" type="ORF">HPB47_023726</name>
</gene>
<comment type="caution">
    <text evidence="1">The sequence shown here is derived from an EMBL/GenBank/DDBJ whole genome shotgun (WGS) entry which is preliminary data.</text>
</comment>
<dbReference type="Proteomes" id="UP000805193">
    <property type="component" value="Unassembled WGS sequence"/>
</dbReference>
<organism evidence="1 2">
    <name type="scientific">Ixodes persulcatus</name>
    <name type="common">Taiga tick</name>
    <dbReference type="NCBI Taxonomy" id="34615"/>
    <lineage>
        <taxon>Eukaryota</taxon>
        <taxon>Metazoa</taxon>
        <taxon>Ecdysozoa</taxon>
        <taxon>Arthropoda</taxon>
        <taxon>Chelicerata</taxon>
        <taxon>Arachnida</taxon>
        <taxon>Acari</taxon>
        <taxon>Parasitiformes</taxon>
        <taxon>Ixodida</taxon>
        <taxon>Ixodoidea</taxon>
        <taxon>Ixodidae</taxon>
        <taxon>Ixodinae</taxon>
        <taxon>Ixodes</taxon>
    </lineage>
</organism>
<reference evidence="1 2" key="1">
    <citation type="journal article" date="2020" name="Cell">
        <title>Large-Scale Comparative Analyses of Tick Genomes Elucidate Their Genetic Diversity and Vector Capacities.</title>
        <authorList>
            <consortium name="Tick Genome and Microbiome Consortium (TIGMIC)"/>
            <person name="Jia N."/>
            <person name="Wang J."/>
            <person name="Shi W."/>
            <person name="Du L."/>
            <person name="Sun Y."/>
            <person name="Zhan W."/>
            <person name="Jiang J.F."/>
            <person name="Wang Q."/>
            <person name="Zhang B."/>
            <person name="Ji P."/>
            <person name="Bell-Sakyi L."/>
            <person name="Cui X.M."/>
            <person name="Yuan T.T."/>
            <person name="Jiang B.G."/>
            <person name="Yang W.F."/>
            <person name="Lam T.T."/>
            <person name="Chang Q.C."/>
            <person name="Ding S.J."/>
            <person name="Wang X.J."/>
            <person name="Zhu J.G."/>
            <person name="Ruan X.D."/>
            <person name="Zhao L."/>
            <person name="Wei J.T."/>
            <person name="Ye R.Z."/>
            <person name="Que T.C."/>
            <person name="Du C.H."/>
            <person name="Zhou Y.H."/>
            <person name="Cheng J.X."/>
            <person name="Dai P.F."/>
            <person name="Guo W.B."/>
            <person name="Han X.H."/>
            <person name="Huang E.J."/>
            <person name="Li L.F."/>
            <person name="Wei W."/>
            <person name="Gao Y.C."/>
            <person name="Liu J.Z."/>
            <person name="Shao H.Z."/>
            <person name="Wang X."/>
            <person name="Wang C.C."/>
            <person name="Yang T.C."/>
            <person name="Huo Q.B."/>
            <person name="Li W."/>
            <person name="Chen H.Y."/>
            <person name="Chen S.E."/>
            <person name="Zhou L.G."/>
            <person name="Ni X.B."/>
            <person name="Tian J.H."/>
            <person name="Sheng Y."/>
            <person name="Liu T."/>
            <person name="Pan Y.S."/>
            <person name="Xia L.Y."/>
            <person name="Li J."/>
            <person name="Zhao F."/>
            <person name="Cao W.C."/>
        </authorList>
    </citation>
    <scope>NUCLEOTIDE SEQUENCE [LARGE SCALE GENOMIC DNA]</scope>
    <source>
        <strain evidence="1">Iper-2018</strain>
    </source>
</reference>
<protein>
    <submittedName>
        <fullName evidence="1">Uncharacterized protein</fullName>
    </submittedName>
</protein>
<dbReference type="EMBL" id="JABSTQ010009419">
    <property type="protein sequence ID" value="KAG0429321.1"/>
    <property type="molecule type" value="Genomic_DNA"/>
</dbReference>
<accession>A0AC60Q631</accession>
<proteinExistence type="predicted"/>
<evidence type="ECO:0000313" key="2">
    <source>
        <dbReference type="Proteomes" id="UP000805193"/>
    </source>
</evidence>
<sequence length="421" mass="45529">MPRCYLVKKAATKHPAGPASSGRWPYREPLSPTEAETAPSPPAQTYATDHEPGQDHHAADQQPAVVTSTAFGRVSPMGFIHDYSTGHLAIGAESLVSPDRCVYSSLLEPPLPVLRPLDPRDEHQQRPPSRVLDLSGPEFYSRPFRQQPSLPALSLQPSHTGDLSLSSPSSEGRRSSSPASSCSSTSYSAGGTARPSKYNTAVTVSYTYDAFFISDGRSRRRTSVASISSGCPVRRPVSEDRPRYTCGECGKNYATSSNLSRHKQTHRSPDSQLAKKCPTCDKVYVSMPALAMHVLTHNLSHKCPVCGKAFSRPWLLQGHMRSHTGEKPFGCAHCGKAFADRSNLRAHMQTHSGLKHFSCARCHKSFALKSYLNKHLESACFKDGSVPSPPPSPTLSLASSDLIAPALAAVVMGNHHHAVAT</sequence>
<evidence type="ECO:0000313" key="1">
    <source>
        <dbReference type="EMBL" id="KAG0429321.1"/>
    </source>
</evidence>
<name>A0AC60Q631_IXOPE</name>
<keyword evidence="2" id="KW-1185">Reference proteome</keyword>